<dbReference type="InterPro" id="IPR026444">
    <property type="entry name" value="Secre_tail"/>
</dbReference>
<reference evidence="4" key="1">
    <citation type="submission" date="2023-10" db="EMBL/GenBank/DDBJ databases">
        <title>Characterization and whole genome sequencing of a novel strain of Bergeyella porcorum QD2021 isolated from pig.</title>
        <authorList>
            <person name="Liu G."/>
            <person name="Chen C."/>
            <person name="Han X."/>
        </authorList>
    </citation>
    <scope>NUCLEOTIDE SEQUENCE</scope>
    <source>
        <strain evidence="4">QD2021</strain>
    </source>
</reference>
<evidence type="ECO:0000259" key="3">
    <source>
        <dbReference type="Pfam" id="PF18962"/>
    </source>
</evidence>
<dbReference type="Proteomes" id="UP001432059">
    <property type="component" value="Chromosome"/>
</dbReference>
<dbReference type="EMBL" id="CP136426">
    <property type="protein sequence ID" value="WOC52757.1"/>
    <property type="molecule type" value="Genomic_DNA"/>
</dbReference>
<accession>A0AAU0F3Q6</accession>
<protein>
    <recommendedName>
        <fullName evidence="3">Secretion system C-terminal sorting domain-containing protein</fullName>
    </recommendedName>
</protein>
<proteinExistence type="predicted"/>
<dbReference type="KEGG" id="bpor:BPO_2110"/>
<evidence type="ECO:0000313" key="5">
    <source>
        <dbReference type="Proteomes" id="UP001432059"/>
    </source>
</evidence>
<dbReference type="NCBIfam" id="TIGR04183">
    <property type="entry name" value="Por_Secre_tail"/>
    <property type="match status" value="1"/>
</dbReference>
<dbReference type="InterPro" id="IPR008979">
    <property type="entry name" value="Galactose-bd-like_sf"/>
</dbReference>
<dbReference type="Pfam" id="PF18962">
    <property type="entry name" value="Por_Secre_tail"/>
    <property type="match status" value="1"/>
</dbReference>
<evidence type="ECO:0000313" key="4">
    <source>
        <dbReference type="EMBL" id="WOC52757.1"/>
    </source>
</evidence>
<evidence type="ECO:0000256" key="2">
    <source>
        <dbReference type="SAM" id="SignalP"/>
    </source>
</evidence>
<feature type="domain" description="Secretion system C-terminal sorting" evidence="3">
    <location>
        <begin position="201"/>
        <end position="258"/>
    </location>
</feature>
<dbReference type="RefSeq" id="WP_327984102.1">
    <property type="nucleotide sequence ID" value="NZ_CP136426.1"/>
</dbReference>
<feature type="signal peptide" evidence="2">
    <location>
        <begin position="1"/>
        <end position="18"/>
    </location>
</feature>
<sequence>MKKIFTILSVVALTAVNAQNLVQNPSFEDWADGDAKPNAWFGTNSEFNKITDVTNIKSGVYSLGVISKGKGSVSIGATDINVEAGKTYVYSGWYLDRTDKASIRFWGQWRNDSVITDTSLQSDYLNGESEGVWKQFYIEATAPSGAVKARLSLRVYSQSAGFGEMVYFDDISFIDKSNLSVTDAKTLENTVKFNTVVDDVLRVQTSERVTLNVYSAEGKLVSSNRVSNNDTVNMQGLVKGVYIVVVDNGGAKFSKKVVKK</sequence>
<keyword evidence="5" id="KW-1185">Reference proteome</keyword>
<organism evidence="4 5">
    <name type="scientific">Bergeyella porcorum</name>
    <dbReference type="NCBI Taxonomy" id="1735111"/>
    <lineage>
        <taxon>Bacteria</taxon>
        <taxon>Pseudomonadati</taxon>
        <taxon>Bacteroidota</taxon>
        <taxon>Flavobacteriia</taxon>
        <taxon>Flavobacteriales</taxon>
        <taxon>Weeksellaceae</taxon>
        <taxon>Bergeyella</taxon>
    </lineage>
</organism>
<gene>
    <name evidence="4" type="ORF">BPO_2110</name>
</gene>
<keyword evidence="1 2" id="KW-0732">Signal</keyword>
<dbReference type="AlphaFoldDB" id="A0AAU0F3Q6"/>
<evidence type="ECO:0000256" key="1">
    <source>
        <dbReference type="ARBA" id="ARBA00022729"/>
    </source>
</evidence>
<dbReference type="Gene3D" id="2.60.120.260">
    <property type="entry name" value="Galactose-binding domain-like"/>
    <property type="match status" value="1"/>
</dbReference>
<dbReference type="SUPFAM" id="SSF49785">
    <property type="entry name" value="Galactose-binding domain-like"/>
    <property type="match status" value="1"/>
</dbReference>
<name>A0AAU0F3Q6_9FLAO</name>
<feature type="chain" id="PRO_5043602711" description="Secretion system C-terminal sorting domain-containing protein" evidence="2">
    <location>
        <begin position="19"/>
        <end position="260"/>
    </location>
</feature>